<dbReference type="Gene3D" id="2.60.40.2250">
    <property type="match status" value="1"/>
</dbReference>
<keyword evidence="3" id="KW-1185">Reference proteome</keyword>
<proteinExistence type="predicted"/>
<reference evidence="2 3" key="1">
    <citation type="submission" date="2020-03" db="EMBL/GenBank/DDBJ databases">
        <authorList>
            <person name="Zhu W."/>
        </authorList>
    </citation>
    <scope>NUCLEOTIDE SEQUENCE [LARGE SCALE GENOMIC DNA]</scope>
    <source>
        <strain evidence="2 3">185</strain>
    </source>
</reference>
<dbReference type="Gene3D" id="3.10.620.30">
    <property type="match status" value="1"/>
</dbReference>
<dbReference type="Proteomes" id="UP000501939">
    <property type="component" value="Chromosome"/>
</dbReference>
<dbReference type="RefSeq" id="WP_166326758.1">
    <property type="nucleotide sequence ID" value="NZ_CP049916.1"/>
</dbReference>
<dbReference type="EMBL" id="CP049916">
    <property type="protein sequence ID" value="QIO09922.1"/>
    <property type="molecule type" value="Genomic_DNA"/>
</dbReference>
<dbReference type="KEGG" id="alj:G8D99_13470"/>
<protein>
    <submittedName>
        <fullName evidence="2">Transglutaminase family protein</fullName>
    </submittedName>
</protein>
<dbReference type="SMART" id="SM00460">
    <property type="entry name" value="TGc"/>
    <property type="match status" value="1"/>
</dbReference>
<evidence type="ECO:0000313" key="3">
    <source>
        <dbReference type="Proteomes" id="UP000501939"/>
    </source>
</evidence>
<feature type="domain" description="Transglutaminase-like" evidence="1">
    <location>
        <begin position="161"/>
        <end position="222"/>
    </location>
</feature>
<dbReference type="InterPro" id="IPR002931">
    <property type="entry name" value="Transglutaminase-like"/>
</dbReference>
<evidence type="ECO:0000313" key="2">
    <source>
        <dbReference type="EMBL" id="QIO09922.1"/>
    </source>
</evidence>
<dbReference type="SUPFAM" id="SSF54001">
    <property type="entry name" value="Cysteine proteinases"/>
    <property type="match status" value="1"/>
</dbReference>
<dbReference type="PANTHER" id="PTHR33490:SF12">
    <property type="entry name" value="BLL5557 PROTEIN"/>
    <property type="match status" value="1"/>
</dbReference>
<dbReference type="PANTHER" id="PTHR33490">
    <property type="entry name" value="BLR5614 PROTEIN-RELATED"/>
    <property type="match status" value="1"/>
</dbReference>
<evidence type="ECO:0000259" key="1">
    <source>
        <dbReference type="SMART" id="SM00460"/>
    </source>
</evidence>
<dbReference type="AlphaFoldDB" id="A0A6G8S718"/>
<sequence>MNLYTIDCVLQYKINASTNMLFQIQAAPHPEQSILNEHLEFHPSVTWHEFSDATHQNRHLRFNLEPCDVFKVHYTATVQKQACIDPSQFKELEIANLPDEVLPYLLASRYCDSEKLVGMATRTFEDMPKGYARIKAIEQWIYMQIQYESGSSDENTLASDVLIQRAGVCRDFAHLGIAICRALGIPARMVVGYAHIENFAPDFHAIFEVYLDGGWVLFDATRLANPNALIRIATGIDASDVAFATYYGDIELIEMQPKIFKAEQSAA</sequence>
<dbReference type="InterPro" id="IPR038765">
    <property type="entry name" value="Papain-like_cys_pep_sf"/>
</dbReference>
<dbReference type="Pfam" id="PF21295">
    <property type="entry name" value="Bact_transglu_N_2"/>
    <property type="match status" value="1"/>
</dbReference>
<dbReference type="Pfam" id="PF01841">
    <property type="entry name" value="Transglut_core"/>
    <property type="match status" value="1"/>
</dbReference>
<name>A0A6G8S718_9GAMM</name>
<organism evidence="2 3">
    <name type="scientific">Acinetobacter lanii</name>
    <dbReference type="NCBI Taxonomy" id="2715163"/>
    <lineage>
        <taxon>Bacteria</taxon>
        <taxon>Pseudomonadati</taxon>
        <taxon>Pseudomonadota</taxon>
        <taxon>Gammaproteobacteria</taxon>
        <taxon>Moraxellales</taxon>
        <taxon>Moraxellaceae</taxon>
        <taxon>Acinetobacter</taxon>
    </lineage>
</organism>
<dbReference type="InterPro" id="IPR048930">
    <property type="entry name" value="Bact_transglu_N_2"/>
</dbReference>
<accession>A0A6G8S718</accession>
<gene>
    <name evidence="2" type="ORF">G8D99_13470</name>
</gene>